<feature type="domain" description="Sulfatase-modifying factor enzyme-like" evidence="1">
    <location>
        <begin position="63"/>
        <end position="357"/>
    </location>
</feature>
<dbReference type="STRING" id="1229276.DI53_2287"/>
<protein>
    <submittedName>
        <fullName evidence="2">Sulphatase-modifying factor protein</fullName>
    </submittedName>
</protein>
<dbReference type="PATRIC" id="fig|1229276.3.peg.2349"/>
<dbReference type="PANTHER" id="PTHR23150:SF19">
    <property type="entry name" value="FORMYLGLYCINE-GENERATING ENZYME"/>
    <property type="match status" value="1"/>
</dbReference>
<dbReference type="AlphaFoldDB" id="A0A0B8T7V1"/>
<reference evidence="2 3" key="2">
    <citation type="journal article" date="2015" name="PLoS ONE">
        <title>Whole-Genome Optical Mapping and Finished Genome Sequence of Sphingobacterium deserti sp. nov., a New Species Isolated from the Western Desert of China.</title>
        <authorList>
            <person name="Teng C."/>
            <person name="Zhou Z."/>
            <person name="Molnar I."/>
            <person name="Li X."/>
            <person name="Tang R."/>
            <person name="Chen M."/>
            <person name="Wang L."/>
            <person name="Su S."/>
            <person name="Zhang W."/>
            <person name="Lin M."/>
        </authorList>
    </citation>
    <scope>NUCLEOTIDE SEQUENCE [LARGE SCALE GENOMIC DNA]</scope>
    <source>
        <strain evidence="3">ACCC05744</strain>
    </source>
</reference>
<reference evidence="3" key="1">
    <citation type="submission" date="2014-04" db="EMBL/GenBank/DDBJ databases">
        <title>Whole-Genome optical mapping and complete genome sequence of Sphingobacterium deserti sp. nov., a new spaces isolated from desert in the west of China.</title>
        <authorList>
            <person name="Teng C."/>
            <person name="Zhou Z."/>
            <person name="Li X."/>
            <person name="Chen M."/>
            <person name="Lin M."/>
            <person name="Wang L."/>
            <person name="Su S."/>
            <person name="Zhang C."/>
            <person name="Zhang W."/>
        </authorList>
    </citation>
    <scope>NUCLEOTIDE SEQUENCE [LARGE SCALE GENOMIC DNA]</scope>
    <source>
        <strain evidence="3">ACCC05744</strain>
    </source>
</reference>
<dbReference type="PANTHER" id="PTHR23150">
    <property type="entry name" value="SULFATASE MODIFYING FACTOR 1, 2"/>
    <property type="match status" value="1"/>
</dbReference>
<dbReference type="Pfam" id="PF03781">
    <property type="entry name" value="FGE-sulfatase"/>
    <property type="match status" value="1"/>
</dbReference>
<proteinExistence type="predicted"/>
<evidence type="ECO:0000313" key="2">
    <source>
        <dbReference type="EMBL" id="KGE13875.1"/>
    </source>
</evidence>
<dbReference type="InterPro" id="IPR042095">
    <property type="entry name" value="SUMF_sf"/>
</dbReference>
<dbReference type="OrthoDB" id="9773278at2"/>
<dbReference type="Proteomes" id="UP000031802">
    <property type="component" value="Unassembled WGS sequence"/>
</dbReference>
<dbReference type="EMBL" id="JJMU01000033">
    <property type="protein sequence ID" value="KGE13875.1"/>
    <property type="molecule type" value="Genomic_DNA"/>
</dbReference>
<evidence type="ECO:0000313" key="3">
    <source>
        <dbReference type="Proteomes" id="UP000031802"/>
    </source>
</evidence>
<accession>A0A0B8T7V1</accession>
<dbReference type="InterPro" id="IPR005532">
    <property type="entry name" value="SUMF_dom"/>
</dbReference>
<dbReference type="InterPro" id="IPR051043">
    <property type="entry name" value="Sulfatase_Mod_Factor_Kinase"/>
</dbReference>
<organism evidence="2 3">
    <name type="scientific">Sphingobacterium deserti</name>
    <dbReference type="NCBI Taxonomy" id="1229276"/>
    <lineage>
        <taxon>Bacteria</taxon>
        <taxon>Pseudomonadati</taxon>
        <taxon>Bacteroidota</taxon>
        <taxon>Sphingobacteriia</taxon>
        <taxon>Sphingobacteriales</taxon>
        <taxon>Sphingobacteriaceae</taxon>
        <taxon>Sphingobacterium</taxon>
    </lineage>
</organism>
<evidence type="ECO:0000259" key="1">
    <source>
        <dbReference type="Pfam" id="PF03781"/>
    </source>
</evidence>
<dbReference type="RefSeq" id="WP_037499376.1">
    <property type="nucleotide sequence ID" value="NZ_JJMU01000033.1"/>
</dbReference>
<dbReference type="Gene3D" id="3.90.1580.10">
    <property type="entry name" value="paralog of FGE (formylglycine-generating enzyme)"/>
    <property type="match status" value="1"/>
</dbReference>
<dbReference type="GO" id="GO:0120147">
    <property type="term" value="F:formylglycine-generating oxidase activity"/>
    <property type="evidence" value="ECO:0007669"/>
    <property type="project" value="TreeGrafter"/>
</dbReference>
<gene>
    <name evidence="2" type="ORF">DI53_2287</name>
</gene>
<sequence>MNRITYLVFISLVACTGRNSGTNQTSTTFPSDSVAVCHIGGIPSRFTLARQDSIVVRKGADDANMVFIQGGKFQMGSASFQDAQPIHEVSLHSFYMDEHEVTNAQYAKFVKETGYVTVAEQPLNPEEFPGVDPALLVPGAAVFTPNKDISGLNDHLQWWTYVPGANWKHPEGPHSSIKGKESHPVTQLAYQDAEAYAKWAGKRLPTEAEWEYAAKAGKHTNEPYYWGNEKKEDGKWLANIFQGTFPASNTLEDGFETTAPVRSFPANAWGLYDMEGNVWEWCSDFYRADAYFANNSKVNPTGPKESYDPQEPGLVKRVQRGGSFLCNDAYCERYKAGSRGKGEVNSPTNNVGFRCVKDIE</sequence>
<dbReference type="eggNOG" id="COG1262">
    <property type="taxonomic scope" value="Bacteria"/>
</dbReference>
<keyword evidence="3" id="KW-1185">Reference proteome</keyword>
<dbReference type="PROSITE" id="PS51257">
    <property type="entry name" value="PROKAR_LIPOPROTEIN"/>
    <property type="match status" value="1"/>
</dbReference>
<dbReference type="SUPFAM" id="SSF56436">
    <property type="entry name" value="C-type lectin-like"/>
    <property type="match status" value="1"/>
</dbReference>
<comment type="caution">
    <text evidence="2">The sequence shown here is derived from an EMBL/GenBank/DDBJ whole genome shotgun (WGS) entry which is preliminary data.</text>
</comment>
<dbReference type="InterPro" id="IPR016187">
    <property type="entry name" value="CTDL_fold"/>
</dbReference>
<name>A0A0B8T7V1_9SPHI</name>